<protein>
    <submittedName>
        <fullName evidence="2">HET-domain-containing protein</fullName>
    </submittedName>
</protein>
<reference evidence="2 3" key="1">
    <citation type="submission" date="2023-01" db="EMBL/GenBank/DDBJ databases">
        <title>Analysis of 21 Apiospora genomes using comparative genomics revels a genus with tremendous synthesis potential of carbohydrate active enzymes and secondary metabolites.</title>
        <authorList>
            <person name="Sorensen T."/>
        </authorList>
    </citation>
    <scope>NUCLEOTIDE SEQUENCE [LARGE SCALE GENOMIC DNA]</scope>
    <source>
        <strain evidence="2 3">CBS 117206</strain>
    </source>
</reference>
<sequence length="622" mass="69075">MESNSYPYSPLSGDEIRYLTVHAFDESIGVVQCTLQHASLRSLQGSFTALSYVWGDRNVTESIQLMGRPFNVTVNLASSLRQFATNPRQQQGCLWVDAICINQCDLDERNVQVQRMKDIYSSAASVIAWLGPSTHLSDIGMHHLQSINENEVQGVFSLGHIDWNQFERVWNEIILGDGEAGLRELVRNPYWKRTWIIQELVLNRRVRLACGGKEVKLGKLQALVKLTIPLLEHRSYVKKDLSSAVNQLTVDIVLNGPNDIYYFIGLQQPRFLQTIHRAKYFNCSDARDKVYALLGICSHSEARRIVPDYNCPIAKVYGDVAEAHIHTHDNLSILNYAGYQSNEDTSCASWIPDWRATGPKQVAGDFQGGERYDASNKLRLSSHDWSLNRITEKLHLTGACLDTITTLGDARSQQWVAFAGEELIVDAAKSCMQLCFRTLAQGNLDAESTAPRSFQVHDAPTYPLNDNEPLEHACKRTLVTDYDSQGVAISPGSPGSPFMMLLPGDEPQQRSDGSVYTHHDTFDSCAVALTGSRMAFTSKGWMGLVPAETEVGDYVALLIGADTPVILRRAPTDGSSLELDEKGLGETTKAEEEFLVIGGAYVHGLMHGRGLKLAELGRITLR</sequence>
<dbReference type="Proteomes" id="UP001392437">
    <property type="component" value="Unassembled WGS sequence"/>
</dbReference>
<accession>A0AAW0RDZ0</accession>
<dbReference type="Pfam" id="PF06985">
    <property type="entry name" value="HET"/>
    <property type="match status" value="1"/>
</dbReference>
<name>A0AAW0RDZ0_9PEZI</name>
<dbReference type="PANTHER" id="PTHR24148">
    <property type="entry name" value="ANKYRIN REPEAT DOMAIN-CONTAINING PROTEIN 39 HOMOLOG-RELATED"/>
    <property type="match status" value="1"/>
</dbReference>
<evidence type="ECO:0000313" key="2">
    <source>
        <dbReference type="EMBL" id="KAK8133150.1"/>
    </source>
</evidence>
<evidence type="ECO:0000259" key="1">
    <source>
        <dbReference type="Pfam" id="PF06985"/>
    </source>
</evidence>
<feature type="domain" description="Heterokaryon incompatibility" evidence="1">
    <location>
        <begin position="47"/>
        <end position="199"/>
    </location>
</feature>
<proteinExistence type="predicted"/>
<dbReference type="AlphaFoldDB" id="A0AAW0RDZ0"/>
<comment type="caution">
    <text evidence="2">The sequence shown here is derived from an EMBL/GenBank/DDBJ whole genome shotgun (WGS) entry which is preliminary data.</text>
</comment>
<keyword evidence="3" id="KW-1185">Reference proteome</keyword>
<dbReference type="EMBL" id="JAQQWP010000001">
    <property type="protein sequence ID" value="KAK8133150.1"/>
    <property type="molecule type" value="Genomic_DNA"/>
</dbReference>
<organism evidence="2 3">
    <name type="scientific">Apiospora kogelbergensis</name>
    <dbReference type="NCBI Taxonomy" id="1337665"/>
    <lineage>
        <taxon>Eukaryota</taxon>
        <taxon>Fungi</taxon>
        <taxon>Dikarya</taxon>
        <taxon>Ascomycota</taxon>
        <taxon>Pezizomycotina</taxon>
        <taxon>Sordariomycetes</taxon>
        <taxon>Xylariomycetidae</taxon>
        <taxon>Amphisphaeriales</taxon>
        <taxon>Apiosporaceae</taxon>
        <taxon>Apiospora</taxon>
    </lineage>
</organism>
<dbReference type="InterPro" id="IPR052895">
    <property type="entry name" value="HetReg/Transcr_Mod"/>
</dbReference>
<dbReference type="InterPro" id="IPR010730">
    <property type="entry name" value="HET"/>
</dbReference>
<gene>
    <name evidence="2" type="ORF">PG999_001323</name>
</gene>
<dbReference type="PANTHER" id="PTHR24148:SF73">
    <property type="entry name" value="HET DOMAIN PROTEIN (AFU_ORTHOLOGUE AFUA_8G01020)"/>
    <property type="match status" value="1"/>
</dbReference>
<evidence type="ECO:0000313" key="3">
    <source>
        <dbReference type="Proteomes" id="UP001392437"/>
    </source>
</evidence>